<sequence length="139" mass="16204">MCIFKNKKWGKNKLKPEQNITISRYNHQTSFEIIKCAQIFHKAKKNITLVTMILKKTNPCLNLHTNNTSKHNRTVKRNQPSYLVQTTKPQPGLPTPVFLIDSVFPRNRTKHTRNSENVFEAQLSQIRTKSKKKPLSSEF</sequence>
<name>A0A8D8MS19_CULPI</name>
<organism evidence="1">
    <name type="scientific">Culex pipiens</name>
    <name type="common">House mosquito</name>
    <dbReference type="NCBI Taxonomy" id="7175"/>
    <lineage>
        <taxon>Eukaryota</taxon>
        <taxon>Metazoa</taxon>
        <taxon>Ecdysozoa</taxon>
        <taxon>Arthropoda</taxon>
        <taxon>Hexapoda</taxon>
        <taxon>Insecta</taxon>
        <taxon>Pterygota</taxon>
        <taxon>Neoptera</taxon>
        <taxon>Endopterygota</taxon>
        <taxon>Diptera</taxon>
        <taxon>Nematocera</taxon>
        <taxon>Culicoidea</taxon>
        <taxon>Culicidae</taxon>
        <taxon>Culicinae</taxon>
        <taxon>Culicini</taxon>
        <taxon>Culex</taxon>
        <taxon>Culex</taxon>
    </lineage>
</organism>
<protein>
    <submittedName>
        <fullName evidence="1">(northern house mosquito) hypothetical protein</fullName>
    </submittedName>
</protein>
<accession>A0A8D8MS19</accession>
<evidence type="ECO:0000313" key="1">
    <source>
        <dbReference type="EMBL" id="CAG6538689.1"/>
    </source>
</evidence>
<proteinExistence type="predicted"/>
<dbReference type="EMBL" id="HBUE01219066">
    <property type="protein sequence ID" value="CAG6538689.1"/>
    <property type="molecule type" value="Transcribed_RNA"/>
</dbReference>
<dbReference type="AlphaFoldDB" id="A0A8D8MS19"/>
<reference evidence="1" key="1">
    <citation type="submission" date="2021-05" db="EMBL/GenBank/DDBJ databases">
        <authorList>
            <person name="Alioto T."/>
            <person name="Alioto T."/>
            <person name="Gomez Garrido J."/>
        </authorList>
    </citation>
    <scope>NUCLEOTIDE SEQUENCE</scope>
</reference>
<dbReference type="EMBL" id="HBUE01325635">
    <property type="protein sequence ID" value="CAG6590704.1"/>
    <property type="molecule type" value="Transcribed_RNA"/>
</dbReference>